<feature type="region of interest" description="Disordered" evidence="1">
    <location>
        <begin position="131"/>
        <end position="154"/>
    </location>
</feature>
<feature type="compositionally biased region" description="Basic and acidic residues" evidence="1">
    <location>
        <begin position="139"/>
        <end position="154"/>
    </location>
</feature>
<dbReference type="PANTHER" id="PTHR37558:SF1">
    <property type="entry name" value="HTH CENPB-TYPE DOMAIN-CONTAINING PROTEIN"/>
    <property type="match status" value="1"/>
</dbReference>
<reference evidence="2" key="1">
    <citation type="submission" date="2022-01" db="EMBL/GenBank/DDBJ databases">
        <authorList>
            <person name="King R."/>
        </authorList>
    </citation>
    <scope>NUCLEOTIDE SEQUENCE</scope>
</reference>
<accession>A0A9P0D067</accession>
<dbReference type="Proteomes" id="UP001153636">
    <property type="component" value="Chromosome 6"/>
</dbReference>
<gene>
    <name evidence="2" type="ORF">PSYICH_LOCUS12915</name>
</gene>
<dbReference type="OrthoDB" id="6508955at2759"/>
<sequence>MTAEGEKKRLRFTYEDDIVLLREVVSRNPFQSSDLWEEVKTSVFQVTKKLFNIKTIRQHIQLLLDQWIEKEKIIKKDEDFEMASTSNKNNVQPSNSIVVDEIANETPRKKVCPNTKNVLVSILLSRLRSQDNSKAVKRGSLEDSEIREGEDKAL</sequence>
<keyword evidence="3" id="KW-1185">Reference proteome</keyword>
<dbReference type="AlphaFoldDB" id="A0A9P0D067"/>
<protein>
    <submittedName>
        <fullName evidence="2">Uncharacterized protein</fullName>
    </submittedName>
</protein>
<dbReference type="PANTHER" id="PTHR37558">
    <property type="entry name" value="HTH CENPB-TYPE DOMAIN-CONTAINING PROTEIN"/>
    <property type="match status" value="1"/>
</dbReference>
<proteinExistence type="predicted"/>
<dbReference type="EMBL" id="OV651818">
    <property type="protein sequence ID" value="CAH1111509.1"/>
    <property type="molecule type" value="Genomic_DNA"/>
</dbReference>
<evidence type="ECO:0000256" key="1">
    <source>
        <dbReference type="SAM" id="MobiDB-lite"/>
    </source>
</evidence>
<evidence type="ECO:0000313" key="2">
    <source>
        <dbReference type="EMBL" id="CAH1111509.1"/>
    </source>
</evidence>
<organism evidence="2 3">
    <name type="scientific">Psylliodes chrysocephalus</name>
    <dbReference type="NCBI Taxonomy" id="3402493"/>
    <lineage>
        <taxon>Eukaryota</taxon>
        <taxon>Metazoa</taxon>
        <taxon>Ecdysozoa</taxon>
        <taxon>Arthropoda</taxon>
        <taxon>Hexapoda</taxon>
        <taxon>Insecta</taxon>
        <taxon>Pterygota</taxon>
        <taxon>Neoptera</taxon>
        <taxon>Endopterygota</taxon>
        <taxon>Coleoptera</taxon>
        <taxon>Polyphaga</taxon>
        <taxon>Cucujiformia</taxon>
        <taxon>Chrysomeloidea</taxon>
        <taxon>Chrysomelidae</taxon>
        <taxon>Galerucinae</taxon>
        <taxon>Alticini</taxon>
        <taxon>Psylliodes</taxon>
    </lineage>
</organism>
<evidence type="ECO:0000313" key="3">
    <source>
        <dbReference type="Proteomes" id="UP001153636"/>
    </source>
</evidence>
<name>A0A9P0D067_9CUCU</name>